<organism evidence="1 2">
    <name type="scientific">Mesorhizobium escarrei</name>
    <dbReference type="NCBI Taxonomy" id="666018"/>
    <lineage>
        <taxon>Bacteria</taxon>
        <taxon>Pseudomonadati</taxon>
        <taxon>Pseudomonadota</taxon>
        <taxon>Alphaproteobacteria</taxon>
        <taxon>Hyphomicrobiales</taxon>
        <taxon>Phyllobacteriaceae</taxon>
        <taxon>Mesorhizobium</taxon>
    </lineage>
</organism>
<gene>
    <name evidence="1" type="ORF">MES5069_520076</name>
</gene>
<comment type="caution">
    <text evidence="1">The sequence shown here is derived from an EMBL/GenBank/DDBJ whole genome shotgun (WGS) entry which is preliminary data.</text>
</comment>
<keyword evidence="2" id="KW-1185">Reference proteome</keyword>
<name>A0ABN8K9W7_9HYPH</name>
<sequence>MVFNDAIGDLMLGNHHREEGPLSNVDASAIIAAYQASRDDLAEALGLRTDSTGHSPLAGLAGGYGLMARGSCGALRYGPVGVQPDRELLPNWVVRLVHARDPEGEICAHSTHQYPGARLPHRLQSGRR</sequence>
<evidence type="ECO:0000313" key="2">
    <source>
        <dbReference type="Proteomes" id="UP001153050"/>
    </source>
</evidence>
<dbReference type="Proteomes" id="UP001153050">
    <property type="component" value="Unassembled WGS sequence"/>
</dbReference>
<evidence type="ECO:0000313" key="1">
    <source>
        <dbReference type="EMBL" id="CAH2406349.1"/>
    </source>
</evidence>
<reference evidence="1 2" key="1">
    <citation type="submission" date="2022-03" db="EMBL/GenBank/DDBJ databases">
        <authorList>
            <person name="Brunel B."/>
        </authorList>
    </citation>
    <scope>NUCLEOTIDE SEQUENCE [LARGE SCALE GENOMIC DNA]</scope>
    <source>
        <strain evidence="1">STM5069sample</strain>
    </source>
</reference>
<accession>A0ABN8K9W7</accession>
<proteinExistence type="predicted"/>
<dbReference type="EMBL" id="CAKXZT010000149">
    <property type="protein sequence ID" value="CAH2406349.1"/>
    <property type="molecule type" value="Genomic_DNA"/>
</dbReference>
<protein>
    <submittedName>
        <fullName evidence="1">Uncharacterized protein</fullName>
    </submittedName>
</protein>